<dbReference type="EMBL" id="MU267691">
    <property type="protein sequence ID" value="KAH7911057.1"/>
    <property type="molecule type" value="Genomic_DNA"/>
</dbReference>
<keyword evidence="2" id="KW-1185">Reference proteome</keyword>
<reference evidence="1" key="1">
    <citation type="journal article" date="2021" name="New Phytol.">
        <title>Evolutionary innovations through gain and loss of genes in the ectomycorrhizal Boletales.</title>
        <authorList>
            <person name="Wu G."/>
            <person name="Miyauchi S."/>
            <person name="Morin E."/>
            <person name="Kuo A."/>
            <person name="Drula E."/>
            <person name="Varga T."/>
            <person name="Kohler A."/>
            <person name="Feng B."/>
            <person name="Cao Y."/>
            <person name="Lipzen A."/>
            <person name="Daum C."/>
            <person name="Hundley H."/>
            <person name="Pangilinan J."/>
            <person name="Johnson J."/>
            <person name="Barry K."/>
            <person name="LaButti K."/>
            <person name="Ng V."/>
            <person name="Ahrendt S."/>
            <person name="Min B."/>
            <person name="Choi I.G."/>
            <person name="Park H."/>
            <person name="Plett J.M."/>
            <person name="Magnuson J."/>
            <person name="Spatafora J.W."/>
            <person name="Nagy L.G."/>
            <person name="Henrissat B."/>
            <person name="Grigoriev I.V."/>
            <person name="Yang Z.L."/>
            <person name="Xu J."/>
            <person name="Martin F.M."/>
        </authorList>
    </citation>
    <scope>NUCLEOTIDE SEQUENCE</scope>
    <source>
        <strain evidence="1">ATCC 28755</strain>
    </source>
</reference>
<dbReference type="Proteomes" id="UP000790377">
    <property type="component" value="Unassembled WGS sequence"/>
</dbReference>
<protein>
    <submittedName>
        <fullName evidence="1">Uncharacterized protein</fullName>
    </submittedName>
</protein>
<gene>
    <name evidence="1" type="ORF">BJ138DRAFT_1007405</name>
</gene>
<evidence type="ECO:0000313" key="2">
    <source>
        <dbReference type="Proteomes" id="UP000790377"/>
    </source>
</evidence>
<name>A0ACB8AE77_9AGAM</name>
<proteinExistence type="predicted"/>
<accession>A0ACB8AE77</accession>
<evidence type="ECO:0000313" key="1">
    <source>
        <dbReference type="EMBL" id="KAH7911057.1"/>
    </source>
</evidence>
<comment type="caution">
    <text evidence="1">The sequence shown here is derived from an EMBL/GenBank/DDBJ whole genome shotgun (WGS) entry which is preliminary data.</text>
</comment>
<sequence length="167" mass="17222">MDTNSLPKYSFAFPEQPSYPAGPSHIHARKLAGSTPLSALPTFTFTDSKPASSTNGFNWTAAGAKPPTAVGGNWMCDTCMLTNPDDAKEKCTICEAPRPGATPAASKSPAAAPSSVNPPSAPIQAFDWGAAGIKPPKSASGSWTCSTCMLSNPATATEKCTICDTPR</sequence>
<organism evidence="1 2">
    <name type="scientific">Hygrophoropsis aurantiaca</name>
    <dbReference type="NCBI Taxonomy" id="72124"/>
    <lineage>
        <taxon>Eukaryota</taxon>
        <taxon>Fungi</taxon>
        <taxon>Dikarya</taxon>
        <taxon>Basidiomycota</taxon>
        <taxon>Agaricomycotina</taxon>
        <taxon>Agaricomycetes</taxon>
        <taxon>Agaricomycetidae</taxon>
        <taxon>Boletales</taxon>
        <taxon>Coniophorineae</taxon>
        <taxon>Hygrophoropsidaceae</taxon>
        <taxon>Hygrophoropsis</taxon>
    </lineage>
</organism>